<name>A0A0D5NEN8_9BACL</name>
<dbReference type="RefSeq" id="WP_045668823.1">
    <property type="nucleotide sequence ID" value="NZ_CP011058.1"/>
</dbReference>
<dbReference type="OrthoDB" id="2382018at2"/>
<accession>A0A0D5NEN8</accession>
<dbReference type="PATRIC" id="fig|1126833.4.peg.123"/>
<protein>
    <submittedName>
        <fullName evidence="1">Uncharacterized protein</fullName>
    </submittedName>
</protein>
<dbReference type="STRING" id="1126833.VN24_00520"/>
<dbReference type="KEGG" id="pbj:VN24_00520"/>
<evidence type="ECO:0000313" key="1">
    <source>
        <dbReference type="EMBL" id="AJY73388.1"/>
    </source>
</evidence>
<gene>
    <name evidence="1" type="ORF">VN24_00520</name>
</gene>
<dbReference type="HOGENOM" id="CLU_2586414_0_0_9"/>
<evidence type="ECO:0000313" key="2">
    <source>
        <dbReference type="Proteomes" id="UP000032633"/>
    </source>
</evidence>
<dbReference type="AlphaFoldDB" id="A0A0D5NEN8"/>
<keyword evidence="2" id="KW-1185">Reference proteome</keyword>
<reference evidence="1 2" key="1">
    <citation type="journal article" date="2015" name="J. Biotechnol.">
        <title>Complete genome sequence of Paenibacillus beijingensis 7188(T) (=DSM 24997(T)), a novel rhizobacterium from jujube garden soil.</title>
        <authorList>
            <person name="Kwak Y."/>
            <person name="Shin J.H."/>
        </authorList>
    </citation>
    <scope>NUCLEOTIDE SEQUENCE [LARGE SCALE GENOMIC DNA]</scope>
    <source>
        <strain evidence="1 2">DSM 24997</strain>
    </source>
</reference>
<sequence>MFKKHQIYKTDKYNMLTVEVQGKTLIVREISDQWGEECHTFVSRPEMLHWAENRFRPESYQGREDELEAIMKAFREV</sequence>
<proteinExistence type="predicted"/>
<organism evidence="1 2">
    <name type="scientific">Paenibacillus beijingensis</name>
    <dbReference type="NCBI Taxonomy" id="1126833"/>
    <lineage>
        <taxon>Bacteria</taxon>
        <taxon>Bacillati</taxon>
        <taxon>Bacillota</taxon>
        <taxon>Bacilli</taxon>
        <taxon>Bacillales</taxon>
        <taxon>Paenibacillaceae</taxon>
        <taxon>Paenibacillus</taxon>
    </lineage>
</organism>
<dbReference type="EMBL" id="CP011058">
    <property type="protein sequence ID" value="AJY73388.1"/>
    <property type="molecule type" value="Genomic_DNA"/>
</dbReference>
<dbReference type="Proteomes" id="UP000032633">
    <property type="component" value="Chromosome"/>
</dbReference>
<reference evidence="2" key="2">
    <citation type="submission" date="2015-03" db="EMBL/GenBank/DDBJ databases">
        <title>Genome sequence of Paenibacillus beijingensis strain DSM 24997T.</title>
        <authorList>
            <person name="Kwak Y."/>
            <person name="Shin J.-H."/>
        </authorList>
    </citation>
    <scope>NUCLEOTIDE SEQUENCE [LARGE SCALE GENOMIC DNA]</scope>
    <source>
        <strain evidence="2">DSM 24997</strain>
    </source>
</reference>